<dbReference type="PROSITE" id="PS00194">
    <property type="entry name" value="THIOREDOXIN_1"/>
    <property type="match status" value="1"/>
</dbReference>
<accession>A0A6G5QIP0</accession>
<name>A0A6G5QIP0_9BACT</name>
<organism evidence="2 3">
    <name type="scientific">Campylobacter mucosalis CCUG 21559</name>
    <dbReference type="NCBI Taxonomy" id="1032067"/>
    <lineage>
        <taxon>Bacteria</taxon>
        <taxon>Pseudomonadati</taxon>
        <taxon>Campylobacterota</taxon>
        <taxon>Epsilonproteobacteria</taxon>
        <taxon>Campylobacterales</taxon>
        <taxon>Campylobacteraceae</taxon>
        <taxon>Campylobacter</taxon>
    </lineage>
</organism>
<dbReference type="AlphaFoldDB" id="A0A6G5QIP0"/>
<reference evidence="2 3" key="1">
    <citation type="submission" date="2016-07" db="EMBL/GenBank/DDBJ databases">
        <title>Comparative genomics of the Campylobacter concisus group.</title>
        <authorList>
            <person name="Miller W.G."/>
            <person name="Yee E."/>
            <person name="Chapman M.H."/>
            <person name="Huynh S."/>
            <person name="Bono J.L."/>
            <person name="On S.L.W."/>
            <person name="StLeger J."/>
            <person name="Foster G."/>
            <person name="Parker C.T."/>
        </authorList>
    </citation>
    <scope>NUCLEOTIDE SEQUENCE [LARGE SCALE GENOMIC DNA]</scope>
    <source>
        <strain evidence="2 3">CCUG 21559</strain>
    </source>
</reference>
<evidence type="ECO:0000313" key="3">
    <source>
        <dbReference type="Proteomes" id="UP000503264"/>
    </source>
</evidence>
<dbReference type="PROSITE" id="PS51257">
    <property type="entry name" value="PROKAR_LIPOPROTEIN"/>
    <property type="match status" value="1"/>
</dbReference>
<keyword evidence="3" id="KW-1185">Reference proteome</keyword>
<sequence length="202" mass="23124">MRKILLLLATLFFIFGCGSDDSSKPDKIAKFKPFGENEEIVLKGVSGKELVLVRKNGGFVLKGAEDKILMLDIFGTFCPPCQKEAPNIMQYQIDNADKFALVALTHFENVTDEYVQSEFVQKYNAFYFITNNQEINDRIAEQIVKDIDYKREIALPFKVVLKNGEYQVLTDIDTGKFGVKYYLGGIDMTKMQNDLKRVYELK</sequence>
<dbReference type="RefSeq" id="WP_171994196.1">
    <property type="nucleotide sequence ID" value="NZ_CP012542.1"/>
</dbReference>
<dbReference type="InterPro" id="IPR036249">
    <property type="entry name" value="Thioredoxin-like_sf"/>
</dbReference>
<protein>
    <submittedName>
        <fullName evidence="2">Putative periplasmic thioredoxin</fullName>
    </submittedName>
</protein>
<proteinExistence type="predicted"/>
<dbReference type="InterPro" id="IPR017937">
    <property type="entry name" value="Thioredoxin_CS"/>
</dbReference>
<dbReference type="EMBL" id="CP012542">
    <property type="protein sequence ID" value="QCD45479.1"/>
    <property type="molecule type" value="Genomic_DNA"/>
</dbReference>
<dbReference type="SUPFAM" id="SSF52833">
    <property type="entry name" value="Thioredoxin-like"/>
    <property type="match status" value="1"/>
</dbReference>
<gene>
    <name evidence="2" type="primary">trxC</name>
    <name evidence="2" type="ORF">CMUC_1730</name>
</gene>
<dbReference type="Proteomes" id="UP000503264">
    <property type="component" value="Chromosome"/>
</dbReference>
<dbReference type="Gene3D" id="3.40.30.10">
    <property type="entry name" value="Glutaredoxin"/>
    <property type="match status" value="1"/>
</dbReference>
<evidence type="ECO:0000313" key="2">
    <source>
        <dbReference type="EMBL" id="QCD45479.1"/>
    </source>
</evidence>
<keyword evidence="1" id="KW-0676">Redox-active center</keyword>
<evidence type="ECO:0000256" key="1">
    <source>
        <dbReference type="ARBA" id="ARBA00023284"/>
    </source>
</evidence>